<feature type="domain" description="Calcium-activated potassium channel BK alpha subunit" evidence="14">
    <location>
        <begin position="432"/>
        <end position="521"/>
    </location>
</feature>
<keyword evidence="4 12" id="KW-0812">Transmembrane</keyword>
<keyword evidence="3" id="KW-0633">Potassium transport</keyword>
<evidence type="ECO:0000256" key="11">
    <source>
        <dbReference type="SAM" id="MobiDB-lite"/>
    </source>
</evidence>
<dbReference type="PANTHER" id="PTHR10027">
    <property type="entry name" value="CALCIUM-ACTIVATED POTASSIUM CHANNEL ALPHA CHAIN"/>
    <property type="match status" value="1"/>
</dbReference>
<name>A0AAV7ZVZ1_9EUKA</name>
<keyword evidence="8" id="KW-0406">Ion transport</keyword>
<feature type="transmembrane region" description="Helical" evidence="12">
    <location>
        <begin position="250"/>
        <end position="269"/>
    </location>
</feature>
<organism evidence="16 17">
    <name type="scientific">Anaeramoeba flamelloides</name>
    <dbReference type="NCBI Taxonomy" id="1746091"/>
    <lineage>
        <taxon>Eukaryota</taxon>
        <taxon>Metamonada</taxon>
        <taxon>Anaeramoebidae</taxon>
        <taxon>Anaeramoeba</taxon>
    </lineage>
</organism>
<feature type="transmembrane region" description="Helical" evidence="12">
    <location>
        <begin position="12"/>
        <end position="35"/>
    </location>
</feature>
<sequence length="1375" mass="159922">MFDSSIQQNTKFTLILLFLIFFGLGLVIILVRILIRLVDYFLQKKDYKPRVWQLKIKARYKRSQLIFNHKLRIGNKFGTIFEIVQTIVTFLAIFLLVFEQYFDSDKLFTFFEIVFSCFFLCDYLLKMYCSSDKLRNYFSKWAMIDFFSILPIVISLFVPRDTTTTFRTLRVLRVFRFFNLYRILKFSSSLLRRQVIKIILTLMTLILTSSLIIQMIEGYFGQELKFHDAIYFLVITVSTVGYGDISPQTIYGRIFMIMVVLTFLIVMPVQVNDLQAINNAREKLIGQVFKKKTHTKHIVLTGCINKRVLLHFLKEFFVLSDSLEKYVIIILVPTKPSYEILNFLKHPFFQDKVRCMVGNPLNEDDLKRTCLKKAKACFLFGDKLSTNPTLTNLGLVMSLYSLNNHAPKCKIYAQTLLPLSKVQRQTINSSLLISTDEIRLKMLALSTMIPGFGTLITNLFIRQYSWFSEINPNLVNWKREYLLGASNEFRKCMAPKILVGMNFNSAVCTIYRKFNVLIIGVCRPHIKSNRPPLIMNPGSGFILKKCCELVMVANEIDFDQFCKKVFNISENISQLKKKKSKFDFRSGSDNNINVNLQNSNNNNNTNKSRNNGGVRNGSGQNNIKSIINDIDNDNENTLNLKLGDRDFFNKSMELIEFVECEEELNNTGKFLDLKKNKTINRDLRNTSFSKKKEEIMNEKNKKNQKKLKKIKDVKKYLASMRSIKQSLTYHDQTDFMKYLSGKKIQSIANKFDLIDTSKKIHSNLNSISDTTESNSNSNSDFDSNSNSNIDTVSVSVSTISNSENENENENENETKIKPKSKFNKNSHSTPRINLNKNTLEKKIEKHLLKKDSFLKETQYFYKLVGAQPRRNFYLEKRMKSLKECTIIHCQGFLGHLIIAGSYNGISNYIREIRKRIWGNNIPIVILSPKMTKEQWAPLGIFSRVYYLCGNIKNSYDLSRANIQTAARLLLLPNLDPGYNYHSDTYNSNTDKNINDHFNTNGNYDDMQNDNYDYKNSISQLFKGADEIFVLKSIEQTKKFPPLIISEIDHPKSLKFLTMPERAHIIHKNNNNHEKRITENDHENENNDFVKLKSQTKVVKKKIKKKIKKKSVGNSKILLEKLYKLRDHSSIRPEIKYLKSDQYLTNSYFASGWVVLSKFCDLFLASAYWRPFLIHILNTFLFTNNIKNNKNIKIKIDNNYKNSNSSSSIASSSDNNDDSSNDKKSSNISDNSDDKVHEQNKKIKINLPKSKKQKNLEKNQTMNGNCNFQECFLFHSKLPSFFVHRTYFELLSYLIKMHDAIPMAIYRFGYSSPIFSPLPYVYTNPPKFTILQKRDRLYLLARDLEHINFIQNSCKKLTPAILNRIVNDKKKNTKKK</sequence>
<protein>
    <submittedName>
        <fullName evidence="16">Calcium-activated potassium channel alpha chain</fullName>
    </submittedName>
</protein>
<dbReference type="Gene3D" id="1.10.287.70">
    <property type="match status" value="1"/>
</dbReference>
<evidence type="ECO:0000256" key="7">
    <source>
        <dbReference type="ARBA" id="ARBA00022989"/>
    </source>
</evidence>
<feature type="transmembrane region" description="Helical" evidence="12">
    <location>
        <begin position="137"/>
        <end position="158"/>
    </location>
</feature>
<keyword evidence="6" id="KW-0630">Potassium</keyword>
<feature type="transmembrane region" description="Helical" evidence="12">
    <location>
        <begin position="226"/>
        <end position="243"/>
    </location>
</feature>
<dbReference type="Pfam" id="PF00520">
    <property type="entry name" value="Ion_trans"/>
    <property type="match status" value="1"/>
</dbReference>
<feature type="compositionally biased region" description="Low complexity" evidence="11">
    <location>
        <begin position="767"/>
        <end position="803"/>
    </location>
</feature>
<evidence type="ECO:0000259" key="14">
    <source>
        <dbReference type="Pfam" id="PF03493"/>
    </source>
</evidence>
<feature type="transmembrane region" description="Helical" evidence="12">
    <location>
        <begin position="196"/>
        <end position="220"/>
    </location>
</feature>
<evidence type="ECO:0000259" key="15">
    <source>
        <dbReference type="Pfam" id="PF22614"/>
    </source>
</evidence>
<feature type="domain" description="Ion transport" evidence="13">
    <location>
        <begin position="79"/>
        <end position="267"/>
    </location>
</feature>
<evidence type="ECO:0000256" key="3">
    <source>
        <dbReference type="ARBA" id="ARBA00022538"/>
    </source>
</evidence>
<evidence type="ECO:0000313" key="16">
    <source>
        <dbReference type="EMBL" id="KAJ3445753.1"/>
    </source>
</evidence>
<dbReference type="Gene3D" id="3.40.50.720">
    <property type="entry name" value="NAD(P)-binding Rossmann-like Domain"/>
    <property type="match status" value="2"/>
</dbReference>
<dbReference type="Pfam" id="PF22614">
    <property type="entry name" value="Slo-like_RCK"/>
    <property type="match status" value="2"/>
</dbReference>
<feature type="domain" description="RCK N-terminal" evidence="15">
    <location>
        <begin position="295"/>
        <end position="412"/>
    </location>
</feature>
<proteinExistence type="predicted"/>
<evidence type="ECO:0000313" key="17">
    <source>
        <dbReference type="Proteomes" id="UP001146793"/>
    </source>
</evidence>
<dbReference type="EMBL" id="JANTQA010000023">
    <property type="protein sequence ID" value="KAJ3445753.1"/>
    <property type="molecule type" value="Genomic_DNA"/>
</dbReference>
<feature type="transmembrane region" description="Helical" evidence="12">
    <location>
        <begin position="80"/>
        <end position="101"/>
    </location>
</feature>
<dbReference type="InterPro" id="IPR003929">
    <property type="entry name" value="K_chnl_BK_asu"/>
</dbReference>
<dbReference type="InterPro" id="IPR005821">
    <property type="entry name" value="Ion_trans_dom"/>
</dbReference>
<feature type="region of interest" description="Disordered" evidence="11">
    <location>
        <begin position="767"/>
        <end position="832"/>
    </location>
</feature>
<keyword evidence="7 12" id="KW-1133">Transmembrane helix</keyword>
<dbReference type="PANTHER" id="PTHR10027:SF10">
    <property type="entry name" value="SLOWPOKE 2, ISOFORM D"/>
    <property type="match status" value="1"/>
</dbReference>
<keyword evidence="2" id="KW-0813">Transport</keyword>
<evidence type="ECO:0000256" key="10">
    <source>
        <dbReference type="ARBA" id="ARBA00023303"/>
    </source>
</evidence>
<evidence type="ECO:0000256" key="1">
    <source>
        <dbReference type="ARBA" id="ARBA00004141"/>
    </source>
</evidence>
<keyword evidence="9 12" id="KW-0472">Membrane</keyword>
<feature type="compositionally biased region" description="Low complexity" evidence="11">
    <location>
        <begin position="1202"/>
        <end position="1213"/>
    </location>
</feature>
<dbReference type="InterPro" id="IPR003148">
    <property type="entry name" value="RCK_N"/>
</dbReference>
<feature type="compositionally biased region" description="Basic and acidic residues" evidence="11">
    <location>
        <begin position="1231"/>
        <end position="1240"/>
    </location>
</feature>
<dbReference type="GO" id="GO:0005267">
    <property type="term" value="F:potassium channel activity"/>
    <property type="evidence" value="ECO:0007669"/>
    <property type="project" value="UniProtKB-KW"/>
</dbReference>
<feature type="region of interest" description="Disordered" evidence="11">
    <location>
        <begin position="589"/>
        <end position="619"/>
    </location>
</feature>
<dbReference type="Pfam" id="PF03493">
    <property type="entry name" value="BK_channel_a"/>
    <property type="match status" value="1"/>
</dbReference>
<evidence type="ECO:0000259" key="13">
    <source>
        <dbReference type="Pfam" id="PF00520"/>
    </source>
</evidence>
<comment type="subcellular location">
    <subcellularLocation>
        <location evidence="1">Membrane</location>
        <topology evidence="1">Multi-pass membrane protein</topology>
    </subcellularLocation>
</comment>
<evidence type="ECO:0000256" key="4">
    <source>
        <dbReference type="ARBA" id="ARBA00022692"/>
    </source>
</evidence>
<evidence type="ECO:0000256" key="8">
    <source>
        <dbReference type="ARBA" id="ARBA00023065"/>
    </source>
</evidence>
<dbReference type="Gene3D" id="1.20.120.350">
    <property type="entry name" value="Voltage-gated potassium channels. Chain C"/>
    <property type="match status" value="1"/>
</dbReference>
<dbReference type="InterPro" id="IPR047871">
    <property type="entry name" value="K_chnl_Slo-like"/>
</dbReference>
<feature type="transmembrane region" description="Helical" evidence="12">
    <location>
        <begin position="107"/>
        <end position="125"/>
    </location>
</feature>
<evidence type="ECO:0000256" key="5">
    <source>
        <dbReference type="ARBA" id="ARBA00022826"/>
    </source>
</evidence>
<dbReference type="GO" id="GO:0016020">
    <property type="term" value="C:membrane"/>
    <property type="evidence" value="ECO:0007669"/>
    <property type="project" value="UniProtKB-SubCell"/>
</dbReference>
<dbReference type="SUPFAM" id="SSF81324">
    <property type="entry name" value="Voltage-gated potassium channels"/>
    <property type="match status" value="1"/>
</dbReference>
<evidence type="ECO:0000256" key="12">
    <source>
        <dbReference type="SAM" id="Phobius"/>
    </source>
</evidence>
<evidence type="ECO:0000256" key="6">
    <source>
        <dbReference type="ARBA" id="ARBA00022958"/>
    </source>
</evidence>
<feature type="domain" description="RCK N-terminal" evidence="15">
    <location>
        <begin position="894"/>
        <end position="975"/>
    </location>
</feature>
<keyword evidence="10 16" id="KW-0407">Ion channel</keyword>
<keyword evidence="5" id="KW-0631">Potassium channel</keyword>
<evidence type="ECO:0000256" key="2">
    <source>
        <dbReference type="ARBA" id="ARBA00022448"/>
    </source>
</evidence>
<gene>
    <name evidence="16" type="ORF">M0812_11640</name>
</gene>
<reference evidence="16" key="1">
    <citation type="submission" date="2022-08" db="EMBL/GenBank/DDBJ databases">
        <title>Novel sulphate-reducing endosymbionts in the free-living metamonad Anaeramoeba.</title>
        <authorList>
            <person name="Jerlstrom-Hultqvist J."/>
            <person name="Cepicka I."/>
            <person name="Gallot-Lavallee L."/>
            <person name="Salas-Leiva D."/>
            <person name="Curtis B.A."/>
            <person name="Zahonova K."/>
            <person name="Pipaliya S."/>
            <person name="Dacks J."/>
            <person name="Roger A.J."/>
        </authorList>
    </citation>
    <scope>NUCLEOTIDE SEQUENCE</scope>
    <source>
        <strain evidence="16">Busselton2</strain>
    </source>
</reference>
<dbReference type="InterPro" id="IPR027359">
    <property type="entry name" value="Volt_channel_dom_sf"/>
</dbReference>
<comment type="caution">
    <text evidence="16">The sequence shown here is derived from an EMBL/GenBank/DDBJ whole genome shotgun (WGS) entry which is preliminary data.</text>
</comment>
<accession>A0AAV7ZVZ1</accession>
<evidence type="ECO:0000256" key="9">
    <source>
        <dbReference type="ARBA" id="ARBA00023136"/>
    </source>
</evidence>
<dbReference type="Proteomes" id="UP001146793">
    <property type="component" value="Unassembled WGS sequence"/>
</dbReference>
<feature type="region of interest" description="Disordered" evidence="11">
    <location>
        <begin position="1202"/>
        <end position="1254"/>
    </location>
</feature>